<dbReference type="EMBL" id="CAFBPB010000051">
    <property type="protein sequence ID" value="CAB5002417.1"/>
    <property type="molecule type" value="Genomic_DNA"/>
</dbReference>
<evidence type="ECO:0000259" key="1">
    <source>
        <dbReference type="Pfam" id="PF13579"/>
    </source>
</evidence>
<feature type="domain" description="Glycosyltransferase subfamily 4-like N-terminal" evidence="1">
    <location>
        <begin position="11"/>
        <end position="193"/>
    </location>
</feature>
<gene>
    <name evidence="2" type="ORF">UFOPK4049_00523</name>
</gene>
<name>A0A6J7PAL6_9ZZZZ</name>
<dbReference type="PANTHER" id="PTHR12526">
    <property type="entry name" value="GLYCOSYLTRANSFERASE"/>
    <property type="match status" value="1"/>
</dbReference>
<accession>A0A6J7PAL6</accession>
<organism evidence="2">
    <name type="scientific">freshwater metagenome</name>
    <dbReference type="NCBI Taxonomy" id="449393"/>
    <lineage>
        <taxon>unclassified sequences</taxon>
        <taxon>metagenomes</taxon>
        <taxon>ecological metagenomes</taxon>
    </lineage>
</organism>
<dbReference type="Pfam" id="PF13692">
    <property type="entry name" value="Glyco_trans_1_4"/>
    <property type="match status" value="1"/>
</dbReference>
<dbReference type="SUPFAM" id="SSF53756">
    <property type="entry name" value="UDP-Glycosyltransferase/glycogen phosphorylase"/>
    <property type="match status" value="1"/>
</dbReference>
<sequence length="385" mass="42822">MLVATSLATDTRVMREAEALVEDGYQVHIIGKEVPGDFTPRKGITWSSAFSGSGLRPAGTPSLSGKKLLPHLRFARWLLLPQHREKSFANWADAVHIIGSHLEFDAVHAHDFTALAVGERLAREHGVALVYDSHEWWFGRQRQHRQTPLLNARQAKEEADLASRAVAVITVGNAIADLFRSQRKIENVFVVRNSFPQSKKRSEVTSPPRGLIYAGRIDAWRELETITEVAPRTPLSITWMGEADNQWAQRNVPLARAAGIEVLPSQSIEQVNAAMQKAGLALVTHSNEFVSHQLAMPNKLFHAVQAGVPVIATDVPELHNIVTEYDLGELYTPGDAESMLAAIHRAFARHTELVANVRAAQSALSWESDREILLGIYEAIFRKRR</sequence>
<dbReference type="Gene3D" id="3.40.50.2000">
    <property type="entry name" value="Glycogen Phosphorylase B"/>
    <property type="match status" value="2"/>
</dbReference>
<proteinExistence type="predicted"/>
<protein>
    <submittedName>
        <fullName evidence="2">Unannotated protein</fullName>
    </submittedName>
</protein>
<evidence type="ECO:0000313" key="2">
    <source>
        <dbReference type="EMBL" id="CAB5002417.1"/>
    </source>
</evidence>
<dbReference type="Pfam" id="PF13579">
    <property type="entry name" value="Glyco_trans_4_4"/>
    <property type="match status" value="1"/>
</dbReference>
<dbReference type="InterPro" id="IPR028098">
    <property type="entry name" value="Glyco_trans_4-like_N"/>
</dbReference>
<reference evidence="2" key="1">
    <citation type="submission" date="2020-05" db="EMBL/GenBank/DDBJ databases">
        <authorList>
            <person name="Chiriac C."/>
            <person name="Salcher M."/>
            <person name="Ghai R."/>
            <person name="Kavagutti S V."/>
        </authorList>
    </citation>
    <scope>NUCLEOTIDE SEQUENCE</scope>
</reference>
<dbReference type="AlphaFoldDB" id="A0A6J7PAL6"/>